<reference evidence="1 2" key="2">
    <citation type="journal article" date="2013" name="PLoS ONE">
        <title>INDIGO - INtegrated Data Warehouse of MIcrobial GenOmes with Examples from the Red Sea Extremophiles.</title>
        <authorList>
            <person name="Alam I."/>
            <person name="Antunes A."/>
            <person name="Kamau A.A."/>
            <person name="Ba Alawi W."/>
            <person name="Kalkatawi M."/>
            <person name="Stingl U."/>
            <person name="Bajic V.B."/>
        </authorList>
    </citation>
    <scope>NUCLEOTIDE SEQUENCE [LARGE SCALE GENOMIC DNA]</scope>
    <source>
        <strain evidence="1 2">SARL4B</strain>
    </source>
</reference>
<evidence type="ECO:0000313" key="1">
    <source>
        <dbReference type="EMBL" id="ERJ07395.1"/>
    </source>
</evidence>
<evidence type="ECO:0000313" key="2">
    <source>
        <dbReference type="Proteomes" id="UP000003861"/>
    </source>
</evidence>
<gene>
    <name evidence="1" type="ORF">HLRTI_000437</name>
</gene>
<dbReference type="Proteomes" id="UP000003861">
    <property type="component" value="Unassembled WGS sequence"/>
</dbReference>
<dbReference type="RefSeq" id="WP_021029327.1">
    <property type="nucleotide sequence ID" value="NZ_AFNT02000003.1"/>
</dbReference>
<dbReference type="EMBL" id="AFNT02000003">
    <property type="protein sequence ID" value="ERJ07395.1"/>
    <property type="molecule type" value="Genomic_DNA"/>
</dbReference>
<comment type="caution">
    <text evidence="1">The sequence shown here is derived from an EMBL/GenBank/DDBJ whole genome shotgun (WGS) entry which is preliminary data.</text>
</comment>
<protein>
    <submittedName>
        <fullName evidence="1">Lipoprotein</fullName>
    </submittedName>
</protein>
<dbReference type="AlphaFoldDB" id="U2FBL0"/>
<proteinExistence type="predicted"/>
<accession>U2FBL0</accession>
<sequence>MSWISESMDRQVLLVGVIMCLVALSGCSALSGGGEVTGDVETEIGNVTVSDVEVVETQIMGQNVTAVQATISNNNEEAVEIRSKGAFYDSDGAELETATGCEEIDANTDHNGNLIATDRIEDADSYEITLVENDDAFCSVS</sequence>
<reference evidence="1 2" key="1">
    <citation type="journal article" date="2011" name="J. Bacteriol.">
        <title>Genome sequence of Halorhabdus tiamatea, the first archaeon isolated from a deep-sea anoxic brine lake.</title>
        <authorList>
            <person name="Antunes A."/>
            <person name="Alam I."/>
            <person name="Bajic V.B."/>
            <person name="Stingl U."/>
        </authorList>
    </citation>
    <scope>NUCLEOTIDE SEQUENCE [LARGE SCALE GENOMIC DNA]</scope>
    <source>
        <strain evidence="1 2">SARL4B</strain>
    </source>
</reference>
<keyword evidence="1" id="KW-0449">Lipoprotein</keyword>
<organism evidence="1 2">
    <name type="scientific">Halorhabdus tiamatea SARL4B</name>
    <dbReference type="NCBI Taxonomy" id="1033806"/>
    <lineage>
        <taxon>Archaea</taxon>
        <taxon>Methanobacteriati</taxon>
        <taxon>Methanobacteriota</taxon>
        <taxon>Stenosarchaea group</taxon>
        <taxon>Halobacteria</taxon>
        <taxon>Halobacteriales</taxon>
        <taxon>Haloarculaceae</taxon>
        <taxon>Halorhabdus</taxon>
    </lineage>
</organism>
<name>U2FBL0_9EURY</name>